<evidence type="ECO:0000256" key="3">
    <source>
        <dbReference type="ARBA" id="ARBA00022692"/>
    </source>
</evidence>
<comment type="caution">
    <text evidence="9">The sequence shown here is derived from an EMBL/GenBank/DDBJ whole genome shotgun (WGS) entry which is preliminary data.</text>
</comment>
<feature type="region of interest" description="Disordered" evidence="6">
    <location>
        <begin position="184"/>
        <end position="213"/>
    </location>
</feature>
<name>A0A421D1E3_9EURO</name>
<keyword evidence="10" id="KW-1185">Reference proteome</keyword>
<dbReference type="GO" id="GO:0022857">
    <property type="term" value="F:transmembrane transporter activity"/>
    <property type="evidence" value="ECO:0007669"/>
    <property type="project" value="InterPro"/>
</dbReference>
<organism evidence="9 10">
    <name type="scientific">Aspergillus turcosus</name>
    <dbReference type="NCBI Taxonomy" id="1245748"/>
    <lineage>
        <taxon>Eukaryota</taxon>
        <taxon>Fungi</taxon>
        <taxon>Dikarya</taxon>
        <taxon>Ascomycota</taxon>
        <taxon>Pezizomycotina</taxon>
        <taxon>Eurotiomycetes</taxon>
        <taxon>Eurotiomycetidae</taxon>
        <taxon>Eurotiales</taxon>
        <taxon>Aspergillaceae</taxon>
        <taxon>Aspergillus</taxon>
        <taxon>Aspergillus subgen. Fumigati</taxon>
    </lineage>
</organism>
<comment type="subcellular location">
    <subcellularLocation>
        <location evidence="1">Membrane</location>
        <topology evidence="1">Multi-pass membrane protein</topology>
    </subcellularLocation>
</comment>
<dbReference type="InterPro" id="IPR049556">
    <property type="entry name" value="PhiB"/>
</dbReference>
<dbReference type="AlphaFoldDB" id="A0A421D1E3"/>
<gene>
    <name evidence="9" type="ORF">CFD26_105098</name>
</gene>
<dbReference type="Pfam" id="PF07690">
    <property type="entry name" value="MFS_1"/>
    <property type="match status" value="1"/>
</dbReference>
<dbReference type="SUPFAM" id="SSF103473">
    <property type="entry name" value="MFS general substrate transporter"/>
    <property type="match status" value="1"/>
</dbReference>
<feature type="transmembrane region" description="Helical" evidence="7">
    <location>
        <begin position="224"/>
        <end position="244"/>
    </location>
</feature>
<evidence type="ECO:0000256" key="7">
    <source>
        <dbReference type="SAM" id="Phobius"/>
    </source>
</evidence>
<dbReference type="InterPro" id="IPR008914">
    <property type="entry name" value="PEBP"/>
</dbReference>
<dbReference type="OrthoDB" id="440553at2759"/>
<dbReference type="InterPro" id="IPR011701">
    <property type="entry name" value="MFS"/>
</dbReference>
<dbReference type="Proteomes" id="UP000215289">
    <property type="component" value="Unassembled WGS sequence"/>
</dbReference>
<feature type="transmembrane region" description="Helical" evidence="7">
    <location>
        <begin position="349"/>
        <end position="371"/>
    </location>
</feature>
<reference evidence="9 10" key="1">
    <citation type="submission" date="2018-08" db="EMBL/GenBank/DDBJ databases">
        <title>Draft genome sequences of two Aspergillus turcosus clinical strains isolated from bronchoalveolar lavage fluid: one azole-susceptible and the other azole-resistant.</title>
        <authorList>
            <person name="Parent-Michaud M."/>
            <person name="Dufresne P.J."/>
            <person name="Fournier E."/>
            <person name="Martineau C."/>
            <person name="Moreira S."/>
            <person name="Perkins V."/>
            <person name="De Repentigny L."/>
            <person name="Dufresne S.F."/>
        </authorList>
    </citation>
    <scope>NUCLEOTIDE SEQUENCE [LARGE SCALE GENOMIC DNA]</scope>
    <source>
        <strain evidence="9">HMR AF 1038</strain>
    </source>
</reference>
<keyword evidence="3 7" id="KW-0812">Transmembrane</keyword>
<keyword evidence="4 7" id="KW-1133">Transmembrane helix</keyword>
<dbReference type="FunFam" id="1.20.1720.10:FF:000009">
    <property type="entry name" value="MFS multidrug transporter"/>
    <property type="match status" value="1"/>
</dbReference>
<dbReference type="InterPro" id="IPR036610">
    <property type="entry name" value="PEBP-like_sf"/>
</dbReference>
<proteinExistence type="predicted"/>
<feature type="transmembrane region" description="Helical" evidence="7">
    <location>
        <begin position="591"/>
        <end position="615"/>
    </location>
</feature>
<evidence type="ECO:0000256" key="5">
    <source>
        <dbReference type="ARBA" id="ARBA00023136"/>
    </source>
</evidence>
<dbReference type="GO" id="GO:0005886">
    <property type="term" value="C:plasma membrane"/>
    <property type="evidence" value="ECO:0007669"/>
    <property type="project" value="TreeGrafter"/>
</dbReference>
<sequence length="692" mass="75449">MEWIERTLSWLLANRKGHDAGLIQHTPPFAEHPEPSVTVECPDIGPSGSQIPVKYSFFGENLFPTLKWAAPPAVAGNIQEWLLVVEDADAPLAEPVVHGLYYGIPASKCSVSNEDFKPTTAGSHVLRGGFKYGANRRGTIYIPPRGMLGHGPHRYFFQVIGLLEPLVVSKLGAVATKAEINSISMSDEKQQQQDAQEAIAKETHPGQDVTPKDFSVFTTNEKRAIVLMGSLAGFFSPLSSSIYFPALDTIASSLQVSITKINLTVTTYLLLQGASPMLIAGFSDKVGRRPAYIICFTIYIAANIGLSLQNSYAALMVLRCIQSAGSSGTVALSNGLVGDMITSAERGSYIAFASIGLMLGPSLSPIIGGLISQYLDWHWIFWFLLILSSVFFAILLLFLPETCRKVVGDGSVPPPPLNNNVTDIIRHRRRKRAGVAVDQATVAEYRKNYRFQLPNPLPTLLIAFELETGLILLAAGLLFSGFYAVMTGASTSFHEIYGFNDIQSALMYIPIGAGGIVSAFVTGPLVDWNYRRHAIRAGLPVEKRKQSDLSNFNVERARLEIALPAFYICCVMMIAYGWVMNHKVNLAGPVILLFLFSLGLSCASQVLNALLVDLWPKRSAAATAANNLFRCELGAGASAAIAPMTNAMGHGWAYTTLALICVLSSGCLWWSMFFGIRCRQKRAQKEQARRRS</sequence>
<dbReference type="STRING" id="1245748.A0A421D1E3"/>
<dbReference type="CDD" id="cd00457">
    <property type="entry name" value="PEBP"/>
    <property type="match status" value="1"/>
</dbReference>
<feature type="domain" description="Major facilitator superfamily (MFS) profile" evidence="8">
    <location>
        <begin position="225"/>
        <end position="679"/>
    </location>
</feature>
<dbReference type="CDD" id="cd17323">
    <property type="entry name" value="MFS_Tpo1_MDR_like"/>
    <property type="match status" value="1"/>
</dbReference>
<feature type="transmembrane region" description="Helical" evidence="7">
    <location>
        <begin position="651"/>
        <end position="676"/>
    </location>
</feature>
<dbReference type="EMBL" id="NIDN02000131">
    <property type="protein sequence ID" value="RLL95945.1"/>
    <property type="molecule type" value="Genomic_DNA"/>
</dbReference>
<evidence type="ECO:0000256" key="6">
    <source>
        <dbReference type="SAM" id="MobiDB-lite"/>
    </source>
</evidence>
<dbReference type="PANTHER" id="PTHR23502">
    <property type="entry name" value="MAJOR FACILITATOR SUPERFAMILY"/>
    <property type="match status" value="1"/>
</dbReference>
<feature type="transmembrane region" description="Helical" evidence="7">
    <location>
        <begin position="460"/>
        <end position="485"/>
    </location>
</feature>
<evidence type="ECO:0000259" key="8">
    <source>
        <dbReference type="PROSITE" id="PS50850"/>
    </source>
</evidence>
<feature type="transmembrane region" description="Helical" evidence="7">
    <location>
        <begin position="505"/>
        <end position="526"/>
    </location>
</feature>
<dbReference type="Gene3D" id="3.90.280.10">
    <property type="entry name" value="PEBP-like"/>
    <property type="match status" value="1"/>
</dbReference>
<keyword evidence="2" id="KW-0813">Transport</keyword>
<evidence type="ECO:0000313" key="9">
    <source>
        <dbReference type="EMBL" id="RLL95945.1"/>
    </source>
</evidence>
<dbReference type="InterPro" id="IPR020846">
    <property type="entry name" value="MFS_dom"/>
</dbReference>
<dbReference type="SUPFAM" id="SSF49777">
    <property type="entry name" value="PEBP-like"/>
    <property type="match status" value="1"/>
</dbReference>
<dbReference type="InterPro" id="IPR036259">
    <property type="entry name" value="MFS_trans_sf"/>
</dbReference>
<dbReference type="Gene3D" id="1.20.1720.10">
    <property type="entry name" value="Multidrug resistance protein D"/>
    <property type="match status" value="1"/>
</dbReference>
<evidence type="ECO:0000256" key="4">
    <source>
        <dbReference type="ARBA" id="ARBA00022989"/>
    </source>
</evidence>
<evidence type="ECO:0000313" key="10">
    <source>
        <dbReference type="Proteomes" id="UP000215289"/>
    </source>
</evidence>
<dbReference type="Gene3D" id="1.20.1250.20">
    <property type="entry name" value="MFS general substrate transporter like domains"/>
    <property type="match status" value="1"/>
</dbReference>
<accession>A0A421D1E3</accession>
<feature type="transmembrane region" description="Helical" evidence="7">
    <location>
        <begin position="377"/>
        <end position="399"/>
    </location>
</feature>
<evidence type="ECO:0000256" key="2">
    <source>
        <dbReference type="ARBA" id="ARBA00022448"/>
    </source>
</evidence>
<dbReference type="PROSITE" id="PS50850">
    <property type="entry name" value="MFS"/>
    <property type="match status" value="1"/>
</dbReference>
<feature type="transmembrane region" description="Helical" evidence="7">
    <location>
        <begin position="291"/>
        <end position="308"/>
    </location>
</feature>
<feature type="transmembrane region" description="Helical" evidence="7">
    <location>
        <begin position="561"/>
        <end position="579"/>
    </location>
</feature>
<keyword evidence="5 7" id="KW-0472">Membrane</keyword>
<dbReference type="PANTHER" id="PTHR23502:SF51">
    <property type="entry name" value="QUINIDINE RESISTANCE PROTEIN 1-RELATED"/>
    <property type="match status" value="1"/>
</dbReference>
<evidence type="ECO:0000256" key="1">
    <source>
        <dbReference type="ARBA" id="ARBA00004141"/>
    </source>
</evidence>
<dbReference type="Pfam" id="PF01161">
    <property type="entry name" value="PBP"/>
    <property type="match status" value="1"/>
</dbReference>
<protein>
    <recommendedName>
        <fullName evidence="8">Major facilitator superfamily (MFS) profile domain-containing protein</fullName>
    </recommendedName>
</protein>